<keyword evidence="2" id="KW-1185">Reference proteome</keyword>
<dbReference type="EMBL" id="JAOPJF010000030">
    <property type="protein sequence ID" value="KAK1144469.1"/>
    <property type="molecule type" value="Genomic_DNA"/>
</dbReference>
<name>A0ACC3B264_9EURO</name>
<dbReference type="Proteomes" id="UP001177260">
    <property type="component" value="Unassembled WGS sequence"/>
</dbReference>
<organism evidence="1 2">
    <name type="scientific">Aspergillus melleus</name>
    <dbReference type="NCBI Taxonomy" id="138277"/>
    <lineage>
        <taxon>Eukaryota</taxon>
        <taxon>Fungi</taxon>
        <taxon>Dikarya</taxon>
        <taxon>Ascomycota</taxon>
        <taxon>Pezizomycotina</taxon>
        <taxon>Eurotiomycetes</taxon>
        <taxon>Eurotiomycetidae</taxon>
        <taxon>Eurotiales</taxon>
        <taxon>Aspergillaceae</taxon>
        <taxon>Aspergillus</taxon>
        <taxon>Aspergillus subgen. Circumdati</taxon>
    </lineage>
</organism>
<comment type="caution">
    <text evidence="1">The sequence shown here is derived from an EMBL/GenBank/DDBJ whole genome shotgun (WGS) entry which is preliminary data.</text>
</comment>
<reference evidence="1 2" key="1">
    <citation type="journal article" date="2023" name="ACS Omega">
        <title>Identification of the Neoaspergillic Acid Biosynthesis Gene Cluster by Establishing an In Vitro CRISPR-Ribonucleoprotein Genetic System in Aspergillus melleus.</title>
        <authorList>
            <person name="Yuan B."/>
            <person name="Grau M.F."/>
            <person name="Murata R.M."/>
            <person name="Torok T."/>
            <person name="Venkateswaran K."/>
            <person name="Stajich J.E."/>
            <person name="Wang C.C.C."/>
        </authorList>
    </citation>
    <scope>NUCLEOTIDE SEQUENCE [LARGE SCALE GENOMIC DNA]</scope>
    <source>
        <strain evidence="1 2">IMV 1140</strain>
    </source>
</reference>
<sequence>MTSFIAVILTVLSLVQIGWAQIGYNANTNSLLCSKPGGHYCVHGSLQGPIMISCVSITTAEIRSCNIELANILPPGYEDMAICYETDPSLGDALCAFNGTGYPRSGKPVPIPETTLCSTDSTIGESNSYDGSDEDAIDSDSDIDSGSYYSPSPSYPDDTFNVSRKRLEFTILDSEPELERKPEYPQPTITTTNHPDNENGTIQTIPSLPFPLPVTPVDSLPVSSTLTNQLKPTVNNPSQPQPPCVPQLGVRDPNTTVECATLSDLAFAVLTSIPTSIPTSALDWGGSFAVFVFEYFCIFFFDFVFVKSGEFEFQFEFQFEFECCSGEDFGWEGVWGCGLLW</sequence>
<evidence type="ECO:0000313" key="2">
    <source>
        <dbReference type="Proteomes" id="UP001177260"/>
    </source>
</evidence>
<gene>
    <name evidence="1" type="ORF">N8T08_005342</name>
</gene>
<evidence type="ECO:0000313" key="1">
    <source>
        <dbReference type="EMBL" id="KAK1144469.1"/>
    </source>
</evidence>
<proteinExistence type="predicted"/>
<accession>A0ACC3B264</accession>
<protein>
    <submittedName>
        <fullName evidence="1">Uncharacterized protein</fullName>
    </submittedName>
</protein>